<comment type="caution">
    <text evidence="2">The sequence shown here is derived from an EMBL/GenBank/DDBJ whole genome shotgun (WGS) entry which is preliminary data.</text>
</comment>
<organism evidence="2 3">
    <name type="scientific">candidate division WOR-1 bacterium RIFOXYB2_FULL_36_35</name>
    <dbReference type="NCBI Taxonomy" id="1802578"/>
    <lineage>
        <taxon>Bacteria</taxon>
        <taxon>Bacillati</taxon>
        <taxon>Saganbacteria</taxon>
    </lineage>
</organism>
<dbReference type="AlphaFoldDB" id="A0A1F4S4D7"/>
<keyword evidence="1" id="KW-0732">Signal</keyword>
<reference evidence="2 3" key="1">
    <citation type="journal article" date="2016" name="Nat. Commun.">
        <title>Thousands of microbial genomes shed light on interconnected biogeochemical processes in an aquifer system.</title>
        <authorList>
            <person name="Anantharaman K."/>
            <person name="Brown C.T."/>
            <person name="Hug L.A."/>
            <person name="Sharon I."/>
            <person name="Castelle C.J."/>
            <person name="Probst A.J."/>
            <person name="Thomas B.C."/>
            <person name="Singh A."/>
            <person name="Wilkins M.J."/>
            <person name="Karaoz U."/>
            <person name="Brodie E.L."/>
            <person name="Williams K.H."/>
            <person name="Hubbard S.S."/>
            <person name="Banfield J.F."/>
        </authorList>
    </citation>
    <scope>NUCLEOTIDE SEQUENCE [LARGE SCALE GENOMIC DNA]</scope>
</reference>
<evidence type="ECO:0000313" key="3">
    <source>
        <dbReference type="Proteomes" id="UP000177905"/>
    </source>
</evidence>
<accession>A0A1F4S4D7</accession>
<dbReference type="GO" id="GO:0009279">
    <property type="term" value="C:cell outer membrane"/>
    <property type="evidence" value="ECO:0007669"/>
    <property type="project" value="TreeGrafter"/>
</dbReference>
<proteinExistence type="predicted"/>
<sequence length="504" mass="57183">MIKEKSLLFAIFISCCFSLFFYSISLAEDTNFTINAATLEYSQDGSKLSAIGKVEVSYKDIKAYGESFTYYLKDSRLFTGEKFKLDYQGISIFGKGLDINMQTKTGEASDVSILYDGVYISGKHIKLTPQKIDFLSASFTTCDEREKHYYVSASEIILDTNDGWIIANWGIFYLFNIPSMIVPIYIYDAQAPERGTINKMPYPQVGSNNDDGFFISQSIPWYKNQSLKGDFSLSYSEKKSFGAGFGLNYKIDSNNEGFFDVSAKVKDHIRGAFNHYTYFGPEVKNKEDMFKFDILKKSKQKQYMLETKVSMNEKINYETVSMLPNLKIEMKKNSIGNIDIDGNISGGNIAEESSGVSAFKMGGEVGGTTTLWENSTTKFKPGLSVGGFLYTQGSHRAKTSFDLGFYSKWSSNFSSKFIYSHYLTYSGGSPYNFENYNFSVSDKLISGIIYRGEKIQFGVDSIYNLTNILPEELDYIFGFNFHCFAIILKYRATRQEFNFNLEFS</sequence>
<protein>
    <recommendedName>
        <fullName evidence="4">Organic solvent tolerance-like N-terminal domain-containing protein</fullName>
    </recommendedName>
</protein>
<feature type="signal peptide" evidence="1">
    <location>
        <begin position="1"/>
        <end position="27"/>
    </location>
</feature>
<dbReference type="InterPro" id="IPR050218">
    <property type="entry name" value="LptD"/>
</dbReference>
<evidence type="ECO:0000256" key="1">
    <source>
        <dbReference type="SAM" id="SignalP"/>
    </source>
</evidence>
<dbReference type="PANTHER" id="PTHR30189">
    <property type="entry name" value="LPS-ASSEMBLY PROTEIN"/>
    <property type="match status" value="1"/>
</dbReference>
<dbReference type="GO" id="GO:1990351">
    <property type="term" value="C:transporter complex"/>
    <property type="evidence" value="ECO:0007669"/>
    <property type="project" value="TreeGrafter"/>
</dbReference>
<dbReference type="EMBL" id="MEUA01000023">
    <property type="protein sequence ID" value="OGC15270.1"/>
    <property type="molecule type" value="Genomic_DNA"/>
</dbReference>
<evidence type="ECO:0008006" key="4">
    <source>
        <dbReference type="Google" id="ProtNLM"/>
    </source>
</evidence>
<feature type="chain" id="PRO_5009514365" description="Organic solvent tolerance-like N-terminal domain-containing protein" evidence="1">
    <location>
        <begin position="28"/>
        <end position="504"/>
    </location>
</feature>
<dbReference type="PANTHER" id="PTHR30189:SF1">
    <property type="entry name" value="LPS-ASSEMBLY PROTEIN LPTD"/>
    <property type="match status" value="1"/>
</dbReference>
<evidence type="ECO:0000313" key="2">
    <source>
        <dbReference type="EMBL" id="OGC15270.1"/>
    </source>
</evidence>
<gene>
    <name evidence="2" type="ORF">A2290_03245</name>
</gene>
<name>A0A1F4S4D7_UNCSA</name>
<dbReference type="Proteomes" id="UP000177905">
    <property type="component" value="Unassembled WGS sequence"/>
</dbReference>